<name>A0ACC1KW36_9FUNG</name>
<accession>A0ACC1KW36</accession>
<organism evidence="1 2">
    <name type="scientific">Coemansia furcata</name>
    <dbReference type="NCBI Taxonomy" id="417177"/>
    <lineage>
        <taxon>Eukaryota</taxon>
        <taxon>Fungi</taxon>
        <taxon>Fungi incertae sedis</taxon>
        <taxon>Zoopagomycota</taxon>
        <taxon>Kickxellomycotina</taxon>
        <taxon>Kickxellomycetes</taxon>
        <taxon>Kickxellales</taxon>
        <taxon>Kickxellaceae</taxon>
        <taxon>Coemansia</taxon>
    </lineage>
</organism>
<reference evidence="1" key="1">
    <citation type="submission" date="2022-07" db="EMBL/GenBank/DDBJ databases">
        <title>Phylogenomic reconstructions and comparative analyses of Kickxellomycotina fungi.</title>
        <authorList>
            <person name="Reynolds N.K."/>
            <person name="Stajich J.E."/>
            <person name="Barry K."/>
            <person name="Grigoriev I.V."/>
            <person name="Crous P."/>
            <person name="Smith M.E."/>
        </authorList>
    </citation>
    <scope>NUCLEOTIDE SEQUENCE</scope>
    <source>
        <strain evidence="1">CBS 102833</strain>
    </source>
</reference>
<comment type="caution">
    <text evidence="1">The sequence shown here is derived from an EMBL/GenBank/DDBJ whole genome shotgun (WGS) entry which is preliminary data.</text>
</comment>
<evidence type="ECO:0000313" key="1">
    <source>
        <dbReference type="EMBL" id="KAJ2795795.1"/>
    </source>
</evidence>
<proteinExistence type="predicted"/>
<keyword evidence="2" id="KW-1185">Reference proteome</keyword>
<feature type="non-terminal residue" evidence="1">
    <location>
        <position position="183"/>
    </location>
</feature>
<dbReference type="Proteomes" id="UP001140096">
    <property type="component" value="Unassembled WGS sequence"/>
</dbReference>
<sequence>MSTNQNEIDELSPPQPPPPPIDAAESSNSFDSAILDANAGIIIEPQMSFGEPLHVSISRATTRFSTIQRAQSRQRPEVAEPEAVTGFDLKAWLRGRQTAEGPPFAKRFGLVFNSLDVYGANVSNKHISTLVTPFYKLIKSSYRGFGLIQLLSGAGNKRQLLHNISGEVKEGELLLVLGRPGSG</sequence>
<dbReference type="EMBL" id="JANBUP010003757">
    <property type="protein sequence ID" value="KAJ2795795.1"/>
    <property type="molecule type" value="Genomic_DNA"/>
</dbReference>
<evidence type="ECO:0000313" key="2">
    <source>
        <dbReference type="Proteomes" id="UP001140096"/>
    </source>
</evidence>
<protein>
    <submittedName>
        <fullName evidence="1">Uncharacterized protein</fullName>
    </submittedName>
</protein>
<gene>
    <name evidence="1" type="ORF">H4S07_006391</name>
</gene>